<dbReference type="PANTHER" id="PTHR44757:SF2">
    <property type="entry name" value="BIOFILM ARCHITECTURE MAINTENANCE PROTEIN MBAA"/>
    <property type="match status" value="1"/>
</dbReference>
<dbReference type="Pfam" id="PF00990">
    <property type="entry name" value="GGDEF"/>
    <property type="match status" value="1"/>
</dbReference>
<gene>
    <name evidence="5" type="ORF">DRW07_02185</name>
</gene>
<feature type="transmembrane region" description="Helical" evidence="2">
    <location>
        <begin position="22"/>
        <end position="45"/>
    </location>
</feature>
<proteinExistence type="predicted"/>
<evidence type="ECO:0000313" key="5">
    <source>
        <dbReference type="EMBL" id="RPJ68238.1"/>
    </source>
</evidence>
<dbReference type="CDD" id="cd01948">
    <property type="entry name" value="EAL"/>
    <property type="match status" value="1"/>
</dbReference>
<dbReference type="Pfam" id="PF00563">
    <property type="entry name" value="EAL"/>
    <property type="match status" value="1"/>
</dbReference>
<dbReference type="NCBIfam" id="TIGR00254">
    <property type="entry name" value="GGDEF"/>
    <property type="match status" value="1"/>
</dbReference>
<feature type="domain" description="EAL" evidence="3">
    <location>
        <begin position="423"/>
        <end position="671"/>
    </location>
</feature>
<name>A0A3N5ZDL3_9ALTE</name>
<dbReference type="SUPFAM" id="SSF55073">
    <property type="entry name" value="Nucleotide cyclase"/>
    <property type="match status" value="1"/>
</dbReference>
<dbReference type="PROSITE" id="PS50883">
    <property type="entry name" value="EAL"/>
    <property type="match status" value="1"/>
</dbReference>
<dbReference type="PROSITE" id="PS50887">
    <property type="entry name" value="GGDEF"/>
    <property type="match status" value="1"/>
</dbReference>
<dbReference type="InterPro" id="IPR035919">
    <property type="entry name" value="EAL_sf"/>
</dbReference>
<feature type="transmembrane region" description="Helical" evidence="2">
    <location>
        <begin position="144"/>
        <end position="161"/>
    </location>
</feature>
<dbReference type="CDD" id="cd01949">
    <property type="entry name" value="GGDEF"/>
    <property type="match status" value="1"/>
</dbReference>
<dbReference type="InterPro" id="IPR043128">
    <property type="entry name" value="Rev_trsase/Diguanyl_cyclase"/>
</dbReference>
<evidence type="ECO:0000259" key="3">
    <source>
        <dbReference type="PROSITE" id="PS50883"/>
    </source>
</evidence>
<evidence type="ECO:0000259" key="4">
    <source>
        <dbReference type="PROSITE" id="PS50887"/>
    </source>
</evidence>
<dbReference type="RefSeq" id="WP_124026240.1">
    <property type="nucleotide sequence ID" value="NZ_JBHRSN010000005.1"/>
</dbReference>
<feature type="transmembrane region" description="Helical" evidence="2">
    <location>
        <begin position="57"/>
        <end position="78"/>
    </location>
</feature>
<dbReference type="PANTHER" id="PTHR44757">
    <property type="entry name" value="DIGUANYLATE CYCLASE DGCP"/>
    <property type="match status" value="1"/>
</dbReference>
<feature type="transmembrane region" description="Helical" evidence="2">
    <location>
        <begin position="117"/>
        <end position="138"/>
    </location>
</feature>
<reference evidence="5 6" key="1">
    <citation type="submission" date="2018-11" db="EMBL/GenBank/DDBJ databases">
        <authorList>
            <person name="Ye M.-Q."/>
            <person name="Du Z.-J."/>
        </authorList>
    </citation>
    <scope>NUCLEOTIDE SEQUENCE [LARGE SCALE GENOMIC DNA]</scope>
    <source>
        <strain evidence="5 6">U0105</strain>
    </source>
</reference>
<organism evidence="5 6">
    <name type="scientific">Alteromonas sediminis</name>
    <dbReference type="NCBI Taxonomy" id="2259342"/>
    <lineage>
        <taxon>Bacteria</taxon>
        <taxon>Pseudomonadati</taxon>
        <taxon>Pseudomonadota</taxon>
        <taxon>Gammaproteobacteria</taxon>
        <taxon>Alteromonadales</taxon>
        <taxon>Alteromonadaceae</taxon>
        <taxon>Alteromonas/Salinimonas group</taxon>
        <taxon>Alteromonas</taxon>
    </lineage>
</organism>
<keyword evidence="2" id="KW-0812">Transmembrane</keyword>
<dbReference type="InterPro" id="IPR001633">
    <property type="entry name" value="EAL_dom"/>
</dbReference>
<keyword evidence="6" id="KW-1185">Reference proteome</keyword>
<accession>A0A3N5ZDL3</accession>
<dbReference type="SMART" id="SM00052">
    <property type="entry name" value="EAL"/>
    <property type="match status" value="1"/>
</dbReference>
<dbReference type="OrthoDB" id="9814202at2"/>
<dbReference type="Proteomes" id="UP000275281">
    <property type="component" value="Unassembled WGS sequence"/>
</dbReference>
<feature type="transmembrane region" description="Helical" evidence="2">
    <location>
        <begin position="168"/>
        <end position="187"/>
    </location>
</feature>
<protein>
    <submittedName>
        <fullName evidence="5">EAL domain-containing protein</fullName>
    </submittedName>
</protein>
<sequence length="676" mass="75584">MSQQSRPAPISETQTLRQMIELLYQSAGTAIVLTFVAVSVVTFLISTEVTNTLKYDLWAAMVVTLAIRSFDLVYWAFTVRDTDFEPSLTYYRYAAGVVLTAVVWSAYVVLLYDDFDILSLSACIIVTCAMTTGASSILAPSRKLSITYCTLVLLPFCVIALQDSRMHYFSLGAIGLAYWFALISLALKSNRFVNETIVLRNENQQLKELAKHAHEEASSVKEELQRSNEALDHANASLEIEVNKRTDDIHRLSNRDPLTGLMNRNGFMRLLNKQITASKRMNNKFAILFVDLDGFKQVNDSLGHQVGDRVLEEVASRLARYSEEDNLARWGGDEFVMLLPYANDDTAMAVANATRSSIALSIDVESYNISLDATIGISLFPDHADDAQGMIQLADLTMYEQKKRKPGSYAVYSQEYYDALQEELMLRDGLRNAIANNELSLCYQPIIEAEGDAIWSVEALLRWNFDGKPVSPAVFIPLAEKSGLISDIGNWVLHRACIDAAQWQFTRASVSVNVSVIQLMDDSFISSLDKVLLSSGLAPERLHIEITESVFADNQEKVLAQINAVKQRNIQISIDDFGTGFSSLSQLQSLSFDHIKIDRAFVQNLEEGSDTIIRATVFIAKEFRCKTVAEGIETQAHAERLKSMGVDCLQGYLFAKPMTNNALPEWCKQFAKRTKN</sequence>
<evidence type="ECO:0000313" key="6">
    <source>
        <dbReference type="Proteomes" id="UP000275281"/>
    </source>
</evidence>
<comment type="caution">
    <text evidence="5">The sequence shown here is derived from an EMBL/GenBank/DDBJ whole genome shotgun (WGS) entry which is preliminary data.</text>
</comment>
<dbReference type="InterPro" id="IPR000160">
    <property type="entry name" value="GGDEF_dom"/>
</dbReference>
<feature type="coiled-coil region" evidence="1">
    <location>
        <begin position="203"/>
        <end position="241"/>
    </location>
</feature>
<evidence type="ECO:0000256" key="1">
    <source>
        <dbReference type="SAM" id="Coils"/>
    </source>
</evidence>
<dbReference type="AlphaFoldDB" id="A0A3N5ZDL3"/>
<dbReference type="EMBL" id="RPOK01000001">
    <property type="protein sequence ID" value="RPJ68238.1"/>
    <property type="molecule type" value="Genomic_DNA"/>
</dbReference>
<dbReference type="SUPFAM" id="SSF141868">
    <property type="entry name" value="EAL domain-like"/>
    <property type="match status" value="1"/>
</dbReference>
<evidence type="ECO:0000256" key="2">
    <source>
        <dbReference type="SAM" id="Phobius"/>
    </source>
</evidence>
<keyword evidence="2" id="KW-1133">Transmembrane helix</keyword>
<dbReference type="Gene3D" id="3.30.70.270">
    <property type="match status" value="1"/>
</dbReference>
<dbReference type="InterPro" id="IPR029787">
    <property type="entry name" value="Nucleotide_cyclase"/>
</dbReference>
<feature type="domain" description="GGDEF" evidence="4">
    <location>
        <begin position="283"/>
        <end position="414"/>
    </location>
</feature>
<dbReference type="InterPro" id="IPR052155">
    <property type="entry name" value="Biofilm_reg_signaling"/>
</dbReference>
<feature type="transmembrane region" description="Helical" evidence="2">
    <location>
        <begin position="90"/>
        <end position="110"/>
    </location>
</feature>
<keyword evidence="2" id="KW-0472">Membrane</keyword>
<keyword evidence="1" id="KW-0175">Coiled coil</keyword>
<dbReference type="SMART" id="SM00267">
    <property type="entry name" value="GGDEF"/>
    <property type="match status" value="1"/>
</dbReference>
<dbReference type="Gene3D" id="3.20.20.450">
    <property type="entry name" value="EAL domain"/>
    <property type="match status" value="1"/>
</dbReference>